<dbReference type="GO" id="GO:0003697">
    <property type="term" value="F:single-stranded DNA binding"/>
    <property type="evidence" value="ECO:0007669"/>
    <property type="project" value="InterPro"/>
</dbReference>
<evidence type="ECO:0000256" key="2">
    <source>
        <dbReference type="PIRNR" id="PIRNR002070"/>
    </source>
</evidence>
<name>A0A6N8J4N4_9BACT</name>
<comment type="caution">
    <text evidence="4">The sequence shown here is derived from an EMBL/GenBank/DDBJ whole genome shotgun (WGS) entry which is preliminary data.</text>
</comment>
<gene>
    <name evidence="4" type="ORF">GO495_03620</name>
</gene>
<evidence type="ECO:0000256" key="3">
    <source>
        <dbReference type="SAM" id="MobiDB-lite"/>
    </source>
</evidence>
<dbReference type="Gene3D" id="2.40.50.140">
    <property type="entry name" value="Nucleic acid-binding proteins"/>
    <property type="match status" value="1"/>
</dbReference>
<evidence type="ECO:0000256" key="1">
    <source>
        <dbReference type="ARBA" id="ARBA00023125"/>
    </source>
</evidence>
<dbReference type="PROSITE" id="PS50935">
    <property type="entry name" value="SSB"/>
    <property type="match status" value="1"/>
</dbReference>
<protein>
    <recommendedName>
        <fullName evidence="2">Single-stranded DNA-binding protein</fullName>
    </recommendedName>
</protein>
<dbReference type="CDD" id="cd04496">
    <property type="entry name" value="SSB_OBF"/>
    <property type="match status" value="1"/>
</dbReference>
<dbReference type="InterPro" id="IPR011344">
    <property type="entry name" value="ssDNA-bd"/>
</dbReference>
<sequence>MIKLQFIGYLGHDAVRKEVNGTPLLSFRAAHTRRFTNLQGEKHEHTTWVDCTCWKQVNVAPYLTTGKQVYLEGVPSVESYVSHAGEPMAGLKLHVTRLELLGRANDESQKPDEVTGENAAEDLPF</sequence>
<reference evidence="4 5" key="1">
    <citation type="submission" date="2019-12" db="EMBL/GenBank/DDBJ databases">
        <title>The draft genomic sequence of strain Chitinophaga oryziterrae JCM 16595.</title>
        <authorList>
            <person name="Zhang X."/>
        </authorList>
    </citation>
    <scope>NUCLEOTIDE SEQUENCE [LARGE SCALE GENOMIC DNA]</scope>
    <source>
        <strain evidence="4 5">JCM 16595</strain>
    </source>
</reference>
<accession>A0A6N8J4N4</accession>
<dbReference type="OrthoDB" id="957856at2"/>
<feature type="region of interest" description="Disordered" evidence="3">
    <location>
        <begin position="103"/>
        <end position="125"/>
    </location>
</feature>
<dbReference type="Proteomes" id="UP000468388">
    <property type="component" value="Unassembled WGS sequence"/>
</dbReference>
<keyword evidence="5" id="KW-1185">Reference proteome</keyword>
<dbReference type="GO" id="GO:0006260">
    <property type="term" value="P:DNA replication"/>
    <property type="evidence" value="ECO:0007669"/>
    <property type="project" value="InterPro"/>
</dbReference>
<dbReference type="AlphaFoldDB" id="A0A6N8J4N4"/>
<dbReference type="EMBL" id="WRXO01000001">
    <property type="protein sequence ID" value="MVT39661.1"/>
    <property type="molecule type" value="Genomic_DNA"/>
</dbReference>
<keyword evidence="1 2" id="KW-0238">DNA-binding</keyword>
<proteinExistence type="predicted"/>
<dbReference type="RefSeq" id="WP_157298322.1">
    <property type="nucleotide sequence ID" value="NZ_BAAAZB010000005.1"/>
</dbReference>
<dbReference type="PIRSF" id="PIRSF002070">
    <property type="entry name" value="SSB"/>
    <property type="match status" value="1"/>
</dbReference>
<evidence type="ECO:0000313" key="5">
    <source>
        <dbReference type="Proteomes" id="UP000468388"/>
    </source>
</evidence>
<organism evidence="4 5">
    <name type="scientific">Chitinophaga oryziterrae</name>
    <dbReference type="NCBI Taxonomy" id="1031224"/>
    <lineage>
        <taxon>Bacteria</taxon>
        <taxon>Pseudomonadati</taxon>
        <taxon>Bacteroidota</taxon>
        <taxon>Chitinophagia</taxon>
        <taxon>Chitinophagales</taxon>
        <taxon>Chitinophagaceae</taxon>
        <taxon>Chitinophaga</taxon>
    </lineage>
</organism>
<feature type="compositionally biased region" description="Basic and acidic residues" evidence="3">
    <location>
        <begin position="104"/>
        <end position="113"/>
    </location>
</feature>
<dbReference type="Pfam" id="PF00436">
    <property type="entry name" value="SSB"/>
    <property type="match status" value="1"/>
</dbReference>
<dbReference type="SUPFAM" id="SSF50249">
    <property type="entry name" value="Nucleic acid-binding proteins"/>
    <property type="match status" value="1"/>
</dbReference>
<dbReference type="InterPro" id="IPR012340">
    <property type="entry name" value="NA-bd_OB-fold"/>
</dbReference>
<dbReference type="InterPro" id="IPR000424">
    <property type="entry name" value="Primosome_PriB/ssb"/>
</dbReference>
<evidence type="ECO:0000313" key="4">
    <source>
        <dbReference type="EMBL" id="MVT39661.1"/>
    </source>
</evidence>